<dbReference type="PANTHER" id="PTHR35910:SF1">
    <property type="entry name" value="2EXR DOMAIN-CONTAINING PROTEIN"/>
    <property type="match status" value="1"/>
</dbReference>
<dbReference type="InterPro" id="IPR045518">
    <property type="entry name" value="2EXR"/>
</dbReference>
<gene>
    <name evidence="2" type="ORF">A0O28_0064090</name>
</gene>
<evidence type="ECO:0000313" key="3">
    <source>
        <dbReference type="Proteomes" id="UP000191004"/>
    </source>
</evidence>
<reference evidence="2 3" key="1">
    <citation type="submission" date="2016-04" db="EMBL/GenBank/DDBJ databases">
        <title>Multiple horizontal gene transfer events from other fungi enriched the ability of the initially mycotrophic fungus Trichoderma (Ascomycota) to feed on dead plant biomass.</title>
        <authorList>
            <person name="Atanasova L."/>
            <person name="Chenthamara K."/>
            <person name="Zhang J."/>
            <person name="Grujic M."/>
            <person name="Henrissat B."/>
            <person name="Kuo A."/>
            <person name="Aertz A."/>
            <person name="Salamov A."/>
            <person name="Lipzen A."/>
            <person name="Labutti K."/>
            <person name="Barry K."/>
            <person name="Miao Y."/>
            <person name="Rahimi M.J."/>
            <person name="Shen Q."/>
            <person name="Grigoriev I.V."/>
            <person name="Kubicek C.P."/>
            <person name="Druzhinina I.S."/>
        </authorList>
    </citation>
    <scope>NUCLEOTIDE SEQUENCE [LARGE SCALE GENOMIC DNA]</scope>
    <source>
        <strain evidence="2 3">NJAU 4742</strain>
    </source>
</reference>
<dbReference type="PANTHER" id="PTHR35910">
    <property type="entry name" value="2EXR DOMAIN-CONTAINING PROTEIN"/>
    <property type="match status" value="1"/>
</dbReference>
<organism evidence="2 3">
    <name type="scientific">Trichoderma guizhouense</name>
    <dbReference type="NCBI Taxonomy" id="1491466"/>
    <lineage>
        <taxon>Eukaryota</taxon>
        <taxon>Fungi</taxon>
        <taxon>Dikarya</taxon>
        <taxon>Ascomycota</taxon>
        <taxon>Pezizomycotina</taxon>
        <taxon>Sordariomycetes</taxon>
        <taxon>Hypocreomycetidae</taxon>
        <taxon>Hypocreales</taxon>
        <taxon>Hypocreaceae</taxon>
        <taxon>Trichoderma</taxon>
    </lineage>
</organism>
<name>A0A1T3CYV0_9HYPO</name>
<dbReference type="Proteomes" id="UP000191004">
    <property type="component" value="Unassembled WGS sequence"/>
</dbReference>
<comment type="caution">
    <text evidence="2">The sequence shown here is derived from an EMBL/GenBank/DDBJ whole genome shotgun (WGS) entry which is preliminary data.</text>
</comment>
<feature type="domain" description="2EXR" evidence="1">
    <location>
        <begin position="4"/>
        <end position="90"/>
    </location>
</feature>
<dbReference type="AlphaFoldDB" id="A0A1T3CYV0"/>
<evidence type="ECO:0000313" key="2">
    <source>
        <dbReference type="EMBL" id="OPB46288.1"/>
    </source>
</evidence>
<evidence type="ECO:0000259" key="1">
    <source>
        <dbReference type="Pfam" id="PF20150"/>
    </source>
</evidence>
<accession>A0A1T3CYV0</accession>
<dbReference type="OrthoDB" id="3473305at2759"/>
<protein>
    <recommendedName>
        <fullName evidence="1">2EXR domain-containing protein</fullName>
    </recommendedName>
</protein>
<proteinExistence type="predicted"/>
<keyword evidence="3" id="KW-1185">Reference proteome</keyword>
<sequence>MSTFHPFPRLPIELRLRIWDLTAFPRMVHVMRQCIDEHGEPGLQYMATSTPCAAVVQVCRESRRHAPYRRAFTTGAEPRYIWVNFESDMICNDDNHDLLNIEPYQQDIQRLRLYIDDELAYDYITVYGDEEFKKFTNIEEIHIAVDLQFAGFSIEFLASTVNKCFNGNDDKVKFLDVGSGYMMDANQLRIFSDWKNYHSFDTHGRANVDTFEGAIRFMRLLGNVLTLSEMHALDDENAKFEEDQQHLEP</sequence>
<dbReference type="EMBL" id="LVVK01000003">
    <property type="protein sequence ID" value="OPB46288.1"/>
    <property type="molecule type" value="Genomic_DNA"/>
</dbReference>
<dbReference type="Pfam" id="PF20150">
    <property type="entry name" value="2EXR"/>
    <property type="match status" value="1"/>
</dbReference>